<dbReference type="AlphaFoldDB" id="A0A8S4Q3E8"/>
<organism evidence="2 3">
    <name type="scientific">Owenia fusiformis</name>
    <name type="common">Polychaete worm</name>
    <dbReference type="NCBI Taxonomy" id="6347"/>
    <lineage>
        <taxon>Eukaryota</taxon>
        <taxon>Metazoa</taxon>
        <taxon>Spiralia</taxon>
        <taxon>Lophotrochozoa</taxon>
        <taxon>Annelida</taxon>
        <taxon>Polychaeta</taxon>
        <taxon>Sedentaria</taxon>
        <taxon>Canalipalpata</taxon>
        <taxon>Sabellida</taxon>
        <taxon>Oweniida</taxon>
        <taxon>Oweniidae</taxon>
        <taxon>Owenia</taxon>
    </lineage>
</organism>
<evidence type="ECO:0000313" key="2">
    <source>
        <dbReference type="EMBL" id="CAH1801335.1"/>
    </source>
</evidence>
<keyword evidence="3" id="KW-1185">Reference proteome</keyword>
<feature type="compositionally biased region" description="Acidic residues" evidence="1">
    <location>
        <begin position="37"/>
        <end position="55"/>
    </location>
</feature>
<feature type="compositionally biased region" description="Basic and acidic residues" evidence="1">
    <location>
        <begin position="58"/>
        <end position="80"/>
    </location>
</feature>
<proteinExistence type="predicted"/>
<name>A0A8S4Q3E8_OWEFU</name>
<feature type="compositionally biased region" description="Polar residues" evidence="1">
    <location>
        <begin position="198"/>
        <end position="234"/>
    </location>
</feature>
<gene>
    <name evidence="2" type="ORF">OFUS_LOCUS25136</name>
</gene>
<protein>
    <submittedName>
        <fullName evidence="2">Uncharacterized protein</fullName>
    </submittedName>
</protein>
<feature type="region of interest" description="Disordered" evidence="1">
    <location>
        <begin position="363"/>
        <end position="385"/>
    </location>
</feature>
<feature type="compositionally biased region" description="Basic and acidic residues" evidence="1">
    <location>
        <begin position="185"/>
        <end position="197"/>
    </location>
</feature>
<feature type="region of interest" description="Disordered" evidence="1">
    <location>
        <begin position="1"/>
        <end position="86"/>
    </location>
</feature>
<dbReference type="EMBL" id="CAIIXF020000012">
    <property type="protein sequence ID" value="CAH1801335.1"/>
    <property type="molecule type" value="Genomic_DNA"/>
</dbReference>
<feature type="region of interest" description="Disordered" evidence="1">
    <location>
        <begin position="139"/>
        <end position="249"/>
    </location>
</feature>
<dbReference type="Proteomes" id="UP000749559">
    <property type="component" value="Unassembled WGS sequence"/>
</dbReference>
<reference evidence="2" key="1">
    <citation type="submission" date="2022-03" db="EMBL/GenBank/DDBJ databases">
        <authorList>
            <person name="Martin C."/>
        </authorList>
    </citation>
    <scope>NUCLEOTIDE SEQUENCE</scope>
</reference>
<evidence type="ECO:0000256" key="1">
    <source>
        <dbReference type="SAM" id="MobiDB-lite"/>
    </source>
</evidence>
<accession>A0A8S4Q3E8</accession>
<evidence type="ECO:0000313" key="3">
    <source>
        <dbReference type="Proteomes" id="UP000749559"/>
    </source>
</evidence>
<sequence>MLCSSCHSQSKPETDRYNIRGDSYKTKKTTFDRNVDADDTEMMEFPDSEDAEESCQEPGRDITKMESGESKEESTERQYDIPDTNSDVLSNELSLHKNQRLTLKENSSMRGIMRNNENKSDDLRNLVLKSKGASLTRRYCQESGMRTQSVNSKGTLRKSKQVGKNPTLVEYEMKRSTPNNQNLGSRKDNCTGRDSLVHSKSTRSNGPSLSQREQSSLKSALTGSTHETLTWDNTQENRLRRPNRDKVHEHKVVAHRNLKERKIWPLEKDSGGQESKLKELTMNQPFIRSKSKKFNQRNDQLKNRVPCRQELPLMEEANIVPVERPLAGRINEPVPREDAPRSNIETLMPIRYHLRSRRVEYTQTNGMSGRRGGSQRSGRAEPTRRSKVFGNTLVEPIVEKEHVSKETVTPQLMEMKRSLERMIPVLNTFGLESGHTSESRRCLEEVYRKAIDVLELIILPEECENNKINE</sequence>
<feature type="compositionally biased region" description="Basic and acidic residues" evidence="1">
    <location>
        <begin position="10"/>
        <end position="36"/>
    </location>
</feature>
<comment type="caution">
    <text evidence="2">The sequence shown here is derived from an EMBL/GenBank/DDBJ whole genome shotgun (WGS) entry which is preliminary data.</text>
</comment>
<feature type="compositionally biased region" description="Polar residues" evidence="1">
    <location>
        <begin position="144"/>
        <end position="154"/>
    </location>
</feature>
<feature type="compositionally biased region" description="Basic and acidic residues" evidence="1">
    <location>
        <begin position="235"/>
        <end position="249"/>
    </location>
</feature>